<reference evidence="3 4" key="1">
    <citation type="submission" date="2017-04" db="EMBL/GenBank/DDBJ databases">
        <authorList>
            <person name="Afonso C.L."/>
            <person name="Miller P.J."/>
            <person name="Scott M.A."/>
            <person name="Spackman E."/>
            <person name="Goraichik I."/>
            <person name="Dimitrov K.M."/>
            <person name="Suarez D.L."/>
            <person name="Swayne D.E."/>
        </authorList>
    </citation>
    <scope>NUCLEOTIDE SEQUENCE [LARGE SCALE GENOMIC DNA]</scope>
    <source>
        <strain evidence="3 4">11</strain>
    </source>
</reference>
<feature type="domain" description="FecR protein" evidence="2">
    <location>
        <begin position="67"/>
        <end position="171"/>
    </location>
</feature>
<dbReference type="Pfam" id="PF04773">
    <property type="entry name" value="FecR"/>
    <property type="match status" value="1"/>
</dbReference>
<dbReference type="RefSeq" id="WP_176228966.1">
    <property type="nucleotide sequence ID" value="NZ_FXAZ01000005.1"/>
</dbReference>
<dbReference type="AlphaFoldDB" id="A0A1X7LIV1"/>
<dbReference type="Gene3D" id="2.60.120.1440">
    <property type="match status" value="1"/>
</dbReference>
<organism evidence="3 4">
    <name type="scientific">Paenibacillus aquistagni</name>
    <dbReference type="NCBI Taxonomy" id="1852522"/>
    <lineage>
        <taxon>Bacteria</taxon>
        <taxon>Bacillati</taxon>
        <taxon>Bacillota</taxon>
        <taxon>Bacilli</taxon>
        <taxon>Bacillales</taxon>
        <taxon>Paenibacillaceae</taxon>
        <taxon>Paenibacillus</taxon>
    </lineage>
</organism>
<dbReference type="InterPro" id="IPR006860">
    <property type="entry name" value="FecR"/>
</dbReference>
<evidence type="ECO:0000259" key="2">
    <source>
        <dbReference type="Pfam" id="PF04773"/>
    </source>
</evidence>
<dbReference type="Proteomes" id="UP000193834">
    <property type="component" value="Unassembled WGS sequence"/>
</dbReference>
<proteinExistence type="predicted"/>
<feature type="compositionally biased region" description="Acidic residues" evidence="1">
    <location>
        <begin position="460"/>
        <end position="469"/>
    </location>
</feature>
<dbReference type="PANTHER" id="PTHR38731:SF1">
    <property type="entry name" value="FECR PROTEIN DOMAIN-CONTAINING PROTEIN"/>
    <property type="match status" value="1"/>
</dbReference>
<dbReference type="EMBL" id="FXAZ01000005">
    <property type="protein sequence ID" value="SMG53467.1"/>
    <property type="molecule type" value="Genomic_DNA"/>
</dbReference>
<keyword evidence="4" id="KW-1185">Reference proteome</keyword>
<protein>
    <submittedName>
        <fullName evidence="3">FecR family protein</fullName>
    </submittedName>
</protein>
<feature type="region of interest" description="Disordered" evidence="1">
    <location>
        <begin position="434"/>
        <end position="478"/>
    </location>
</feature>
<accession>A0A1X7LIV1</accession>
<evidence type="ECO:0000256" key="1">
    <source>
        <dbReference type="SAM" id="MobiDB-lite"/>
    </source>
</evidence>
<dbReference type="STRING" id="1852522.SAMN06295960_3498"/>
<gene>
    <name evidence="3" type="ORF">SAMN06295960_3498</name>
</gene>
<dbReference type="PANTHER" id="PTHR38731">
    <property type="entry name" value="LIPL45-RELATED LIPOPROTEIN-RELATED"/>
    <property type="match status" value="1"/>
</dbReference>
<name>A0A1X7LIV1_9BACL</name>
<sequence>MRATRYIAVLLLIMPILFGVQPHQIMAQDKLVRAAVVTDWKGKASVTKTGSKKAIQVFKKMSINEGDRIVTGAESKVVLQLVGGDKEDTVTIGEDSDVTFASLKSEKGIKTKISVWSGSAWLKVKSAAGADARFELETPTTVMAVRGTQFGVHVSPADGRSRLQVAAGVVEVRYPVQELNHHTKSSYGDQSMLMLDQLKVYPAQSALFIPRQADNGHVRAFISYIDPALLANEKDAAMIEAMAAGYQDAVEENNQLWEKWTKAFAESPDFSSPSLQSYAELGKDGSATSITEELLERAKHNIDYMIGAVMLKAEANGVVSKPVLTSWLKEAGLNANHITLKLTDDERSMQQNIQLIEQESVKVDMSDRLGQLTKELEAAWQQRLQNQKELDQKAQAELEEKYKDRLSAQEKLQYEKDRLTANEELCTHASAYYACSDSGGGTGETSTGGGDGNGGKPENPDPEPEPEPEPEPKPANVIELGTNSKDATAGSRVMVNVLLARFDAPPQVSAVELTFEVAGGDWDMIELTGPDKKKYRHGANGKLGIAFTAAEHASSSAVDQMRPDGKQLVYRVLKTSAGAVSLENGDVLLSLPVTALQEAKLVISIKDVKMYDAAGKLIEAHASKDQLAIPIQQP</sequence>
<evidence type="ECO:0000313" key="4">
    <source>
        <dbReference type="Proteomes" id="UP000193834"/>
    </source>
</evidence>
<feature type="compositionally biased region" description="Gly residues" evidence="1">
    <location>
        <begin position="438"/>
        <end position="455"/>
    </location>
</feature>
<evidence type="ECO:0000313" key="3">
    <source>
        <dbReference type="EMBL" id="SMG53467.1"/>
    </source>
</evidence>